<name>A0A5C5G868_9BASI</name>
<dbReference type="OrthoDB" id="3352285at2759"/>
<evidence type="ECO:0000313" key="3">
    <source>
        <dbReference type="EMBL" id="TNY24572.1"/>
    </source>
</evidence>
<evidence type="ECO:0000256" key="1">
    <source>
        <dbReference type="SAM" id="MobiDB-lite"/>
    </source>
</evidence>
<feature type="compositionally biased region" description="Basic and acidic residues" evidence="1">
    <location>
        <begin position="263"/>
        <end position="300"/>
    </location>
</feature>
<sequence>MLFSPAAPPVWGLIVGAAYLRNRNDVETPSSLKTVWLALAVVYFVCVAVEVFGFFAAWKASLPLVRSYFYASLGVAALVTGAELARTVCHFTMKGDILDACAASYDSDVASGSLSAATVASYCKQSWRNSSYVDIALLIFSLIIAFIFASLAASFLHQLKNPQSLRTHTAQLAPSSQYAYPLAPYPGAQPPYPASANPYGAPPPPGYGYGYDHGGAAGAGAGAHLPSYDNPYGVSASDDKLPSSQDAHAPPPPPAGANPFADSVEHGMRGGEAEPVRREGESGDEFERRQHEWNVRRYGESTETVTLEPRRA</sequence>
<feature type="region of interest" description="Disordered" evidence="1">
    <location>
        <begin position="230"/>
        <end position="312"/>
    </location>
</feature>
<feature type="transmembrane region" description="Helical" evidence="2">
    <location>
        <begin position="68"/>
        <end position="85"/>
    </location>
</feature>
<keyword evidence="2" id="KW-0472">Membrane</keyword>
<dbReference type="Proteomes" id="UP000311382">
    <property type="component" value="Unassembled WGS sequence"/>
</dbReference>
<dbReference type="EMBL" id="SOZI01000002">
    <property type="protein sequence ID" value="TNY24572.1"/>
    <property type="molecule type" value="Genomic_DNA"/>
</dbReference>
<organism evidence="3 4">
    <name type="scientific">Rhodotorula diobovata</name>
    <dbReference type="NCBI Taxonomy" id="5288"/>
    <lineage>
        <taxon>Eukaryota</taxon>
        <taxon>Fungi</taxon>
        <taxon>Dikarya</taxon>
        <taxon>Basidiomycota</taxon>
        <taxon>Pucciniomycotina</taxon>
        <taxon>Microbotryomycetes</taxon>
        <taxon>Sporidiobolales</taxon>
        <taxon>Sporidiobolaceae</taxon>
        <taxon>Rhodotorula</taxon>
    </lineage>
</organism>
<reference evidence="3 4" key="1">
    <citation type="submission" date="2019-03" db="EMBL/GenBank/DDBJ databases">
        <title>Rhodosporidium diobovatum UCD-FST 08-225 genome sequencing, assembly, and annotation.</title>
        <authorList>
            <person name="Fakankun I.U."/>
            <person name="Fristensky B."/>
            <person name="Levin D.B."/>
        </authorList>
    </citation>
    <scope>NUCLEOTIDE SEQUENCE [LARGE SCALE GENOMIC DNA]</scope>
    <source>
        <strain evidence="3 4">UCD-FST 08-225</strain>
    </source>
</reference>
<gene>
    <name evidence="3" type="ORF">DMC30DRAFT_113033</name>
</gene>
<evidence type="ECO:0000313" key="4">
    <source>
        <dbReference type="Proteomes" id="UP000311382"/>
    </source>
</evidence>
<feature type="transmembrane region" description="Helical" evidence="2">
    <location>
        <begin position="34"/>
        <end position="56"/>
    </location>
</feature>
<protein>
    <submittedName>
        <fullName evidence="3">Uncharacterized protein</fullName>
    </submittedName>
</protein>
<keyword evidence="2" id="KW-1133">Transmembrane helix</keyword>
<accession>A0A5C5G868</accession>
<dbReference type="AlphaFoldDB" id="A0A5C5G868"/>
<feature type="transmembrane region" description="Helical" evidence="2">
    <location>
        <begin position="135"/>
        <end position="156"/>
    </location>
</feature>
<comment type="caution">
    <text evidence="3">The sequence shown here is derived from an EMBL/GenBank/DDBJ whole genome shotgun (WGS) entry which is preliminary data.</text>
</comment>
<evidence type="ECO:0000256" key="2">
    <source>
        <dbReference type="SAM" id="Phobius"/>
    </source>
</evidence>
<proteinExistence type="predicted"/>
<keyword evidence="2" id="KW-0812">Transmembrane</keyword>
<keyword evidence="4" id="KW-1185">Reference proteome</keyword>
<dbReference type="STRING" id="5288.A0A5C5G868"/>